<comment type="similarity">
    <text evidence="1">Belongs to the mitochondrion-specific ribosomal protein mS37 family.</text>
</comment>
<evidence type="ECO:0000313" key="4">
    <source>
        <dbReference type="Proteomes" id="UP000799429"/>
    </source>
</evidence>
<protein>
    <recommendedName>
        <fullName evidence="1">Small ribosomal subunit protein mS37</fullName>
    </recommendedName>
</protein>
<dbReference type="AlphaFoldDB" id="A0A9P4SFS4"/>
<dbReference type="GO" id="GO:0032543">
    <property type="term" value="P:mitochondrial translation"/>
    <property type="evidence" value="ECO:0007669"/>
    <property type="project" value="InterPro"/>
</dbReference>
<evidence type="ECO:0000313" key="3">
    <source>
        <dbReference type="EMBL" id="KAF2842091.1"/>
    </source>
</evidence>
<dbReference type="PANTHER" id="PTHR28066:SF1">
    <property type="entry name" value="SMALL RIBOSOMAL SUBUNIT PROTEIN MS37"/>
    <property type="match status" value="1"/>
</dbReference>
<dbReference type="InterPro" id="IPR017264">
    <property type="entry name" value="Ribosomal_mS37_fun"/>
</dbReference>
<dbReference type="Proteomes" id="UP000799429">
    <property type="component" value="Unassembled WGS sequence"/>
</dbReference>
<feature type="region of interest" description="Disordered" evidence="2">
    <location>
        <begin position="1"/>
        <end position="22"/>
    </location>
</feature>
<organism evidence="3 4">
    <name type="scientific">Patellaria atrata CBS 101060</name>
    <dbReference type="NCBI Taxonomy" id="1346257"/>
    <lineage>
        <taxon>Eukaryota</taxon>
        <taxon>Fungi</taxon>
        <taxon>Dikarya</taxon>
        <taxon>Ascomycota</taxon>
        <taxon>Pezizomycotina</taxon>
        <taxon>Dothideomycetes</taxon>
        <taxon>Dothideomycetes incertae sedis</taxon>
        <taxon>Patellariales</taxon>
        <taxon>Patellariaceae</taxon>
        <taxon>Patellaria</taxon>
    </lineage>
</organism>
<keyword evidence="1" id="KW-0496">Mitochondrion</keyword>
<dbReference type="OrthoDB" id="2210at2759"/>
<comment type="caution">
    <text evidence="3">The sequence shown here is derived from an EMBL/GenBank/DDBJ whole genome shotgun (WGS) entry which is preliminary data.</text>
</comment>
<dbReference type="GO" id="GO:0003735">
    <property type="term" value="F:structural constituent of ribosome"/>
    <property type="evidence" value="ECO:0007669"/>
    <property type="project" value="InterPro"/>
</dbReference>
<proteinExistence type="inferred from homology"/>
<keyword evidence="4" id="KW-1185">Reference proteome</keyword>
<dbReference type="PIRSF" id="PIRSF037706">
    <property type="entry name" value="MRP10"/>
    <property type="match status" value="1"/>
</dbReference>
<dbReference type="GO" id="GO:0005763">
    <property type="term" value="C:mitochondrial small ribosomal subunit"/>
    <property type="evidence" value="ECO:0007669"/>
    <property type="project" value="TreeGrafter"/>
</dbReference>
<reference evidence="3" key="1">
    <citation type="journal article" date="2020" name="Stud. Mycol.">
        <title>101 Dothideomycetes genomes: a test case for predicting lifestyles and emergence of pathogens.</title>
        <authorList>
            <person name="Haridas S."/>
            <person name="Albert R."/>
            <person name="Binder M."/>
            <person name="Bloem J."/>
            <person name="Labutti K."/>
            <person name="Salamov A."/>
            <person name="Andreopoulos B."/>
            <person name="Baker S."/>
            <person name="Barry K."/>
            <person name="Bills G."/>
            <person name="Bluhm B."/>
            <person name="Cannon C."/>
            <person name="Castanera R."/>
            <person name="Culley D."/>
            <person name="Daum C."/>
            <person name="Ezra D."/>
            <person name="Gonzalez J."/>
            <person name="Henrissat B."/>
            <person name="Kuo A."/>
            <person name="Liang C."/>
            <person name="Lipzen A."/>
            <person name="Lutzoni F."/>
            <person name="Magnuson J."/>
            <person name="Mondo S."/>
            <person name="Nolan M."/>
            <person name="Ohm R."/>
            <person name="Pangilinan J."/>
            <person name="Park H.-J."/>
            <person name="Ramirez L."/>
            <person name="Alfaro M."/>
            <person name="Sun H."/>
            <person name="Tritt A."/>
            <person name="Yoshinaga Y."/>
            <person name="Zwiers L.-H."/>
            <person name="Turgeon B."/>
            <person name="Goodwin S."/>
            <person name="Spatafora J."/>
            <person name="Crous P."/>
            <person name="Grigoriev I."/>
        </authorList>
    </citation>
    <scope>NUCLEOTIDE SEQUENCE</scope>
    <source>
        <strain evidence="3">CBS 101060</strain>
    </source>
</reference>
<evidence type="ECO:0000256" key="1">
    <source>
        <dbReference type="PIRNR" id="PIRNR037706"/>
    </source>
</evidence>
<evidence type="ECO:0000256" key="2">
    <source>
        <dbReference type="SAM" id="MobiDB-lite"/>
    </source>
</evidence>
<gene>
    <name evidence="3" type="ORF">M501DRAFT_1013455</name>
</gene>
<comment type="function">
    <text evidence="1">Component of the mitochondrial ribosome (mitoribosome), a dedicated translation machinery responsible for the synthesis of mitochondrial genome-encoded proteins, including at least some of the essential transmembrane subunits of the mitochondrial respiratory chain. The mitoribosomes are attached to the mitochondrial inner membrane and translation products are cotranslationally integrated into the membrane.</text>
</comment>
<keyword evidence="1 3" id="KW-0689">Ribosomal protein</keyword>
<dbReference type="PANTHER" id="PTHR28066">
    <property type="entry name" value="37S RIBOSOMAL PROTEIN MRP10, MITOCHONDRIAL"/>
    <property type="match status" value="1"/>
</dbReference>
<comment type="subcellular location">
    <subcellularLocation>
        <location evidence="1">Mitochondrion</location>
    </subcellularLocation>
</comment>
<sequence length="99" mass="10863">MPPRPGATPSKLNPPRLPPLSKLRVRRPNALNENPCLGLMTSVLGCWASSGYNLAGCALLEQQLRACMDAPKPAAAKKSTINYHLSRMYPKIRGPRKQK</sequence>
<dbReference type="EMBL" id="MU006090">
    <property type="protein sequence ID" value="KAF2842091.1"/>
    <property type="molecule type" value="Genomic_DNA"/>
</dbReference>
<accession>A0A9P4SFS4</accession>
<comment type="subunit">
    <text evidence="1">Component of the mitochondrial small ribosomal subunit.</text>
</comment>
<keyword evidence="1" id="KW-0687">Ribonucleoprotein</keyword>
<name>A0A9P4SFS4_9PEZI</name>